<reference evidence="1 2" key="1">
    <citation type="submission" date="2018-03" db="EMBL/GenBank/DDBJ databases">
        <title>Genomic Encyclopedia of Archaeal and Bacterial Type Strains, Phase II (KMG-II): from individual species to whole genera.</title>
        <authorList>
            <person name="Goeker M."/>
        </authorList>
    </citation>
    <scope>NUCLEOTIDE SEQUENCE [LARGE SCALE GENOMIC DNA]</scope>
    <source>
        <strain evidence="1 2">DSM 100212</strain>
    </source>
</reference>
<gene>
    <name evidence="1" type="ORF">CLV74_10475</name>
</gene>
<dbReference type="AlphaFoldDB" id="A0A2T0WWI1"/>
<dbReference type="Proteomes" id="UP000238392">
    <property type="component" value="Unassembled WGS sequence"/>
</dbReference>
<evidence type="ECO:0000313" key="2">
    <source>
        <dbReference type="Proteomes" id="UP000238392"/>
    </source>
</evidence>
<dbReference type="InterPro" id="IPR021736">
    <property type="entry name" value="DUF3305"/>
</dbReference>
<keyword evidence="2" id="KW-1185">Reference proteome</keyword>
<accession>A0A2T0WWI1</accession>
<organism evidence="1 2">
    <name type="scientific">Donghicola tyrosinivorans</name>
    <dbReference type="NCBI Taxonomy" id="1652492"/>
    <lineage>
        <taxon>Bacteria</taxon>
        <taxon>Pseudomonadati</taxon>
        <taxon>Pseudomonadota</taxon>
        <taxon>Alphaproteobacteria</taxon>
        <taxon>Rhodobacterales</taxon>
        <taxon>Roseobacteraceae</taxon>
        <taxon>Donghicola</taxon>
    </lineage>
</organism>
<dbReference type="EMBL" id="PVTQ01000004">
    <property type="protein sequence ID" value="PRY91063.1"/>
    <property type="molecule type" value="Genomic_DNA"/>
</dbReference>
<name>A0A2T0WWI1_9RHOB</name>
<dbReference type="Pfam" id="PF11749">
    <property type="entry name" value="DUF3305"/>
    <property type="match status" value="1"/>
</dbReference>
<proteinExistence type="predicted"/>
<comment type="caution">
    <text evidence="1">The sequence shown here is derived from an EMBL/GenBank/DDBJ whole genome shotgun (WGS) entry which is preliminary data.</text>
</comment>
<sequence length="236" mass="26708">MEVDILSVALRQVLEMTRIPSIFVGPLGVPRHIWSNGVPKCTKQGECTFMTVVRDTMPMGVVIRRTPGVTRWAKWSWRAVALLPGAGPADWRELRREGEAVEYHAGTVTLELHSSDTDGYRVTLMSRTPSLYVVLDQEADAPTDMPYNIKMVTANAYEGQGYAESGSNLVELVPMPLTLIRWVHEFVEAHHVEEAFVKRKRDKKRVDLHEDGKGDARIRQTADVFRAPRSIRENNQ</sequence>
<protein>
    <submittedName>
        <fullName evidence="1">Uncharacterized protein DUF3305</fullName>
    </submittedName>
</protein>
<evidence type="ECO:0000313" key="1">
    <source>
        <dbReference type="EMBL" id="PRY91063.1"/>
    </source>
</evidence>